<evidence type="ECO:0000313" key="12">
    <source>
        <dbReference type="EMBL" id="AFZ14347.1"/>
    </source>
</evidence>
<evidence type="ECO:0000313" key="13">
    <source>
        <dbReference type="Proteomes" id="UP000010472"/>
    </source>
</evidence>
<dbReference type="EC" id="2.7.13.3" evidence="2"/>
<dbReference type="PANTHER" id="PTHR43395:SF1">
    <property type="entry name" value="CHEMOTAXIS PROTEIN CHEA"/>
    <property type="match status" value="1"/>
</dbReference>
<dbReference type="Gene3D" id="1.10.287.560">
    <property type="entry name" value="Histidine kinase CheA-like, homodimeric domain"/>
    <property type="match status" value="1"/>
</dbReference>
<dbReference type="OrthoDB" id="291966at2"/>
<evidence type="ECO:0000256" key="6">
    <source>
        <dbReference type="ARBA" id="ARBA00023012"/>
    </source>
</evidence>
<dbReference type="InterPro" id="IPR003594">
    <property type="entry name" value="HATPase_dom"/>
</dbReference>
<dbReference type="InterPro" id="IPR051315">
    <property type="entry name" value="Bact_Chemotaxis_CheA"/>
</dbReference>
<dbReference type="InterPro" id="IPR002545">
    <property type="entry name" value="CheW-lke_dom"/>
</dbReference>
<name>K9W3L6_9CYAN</name>
<dbReference type="PATRIC" id="fig|1173022.3.peg.3796"/>
<dbReference type="GO" id="GO:0000155">
    <property type="term" value="F:phosphorelay sensor kinase activity"/>
    <property type="evidence" value="ECO:0007669"/>
    <property type="project" value="InterPro"/>
</dbReference>
<dbReference type="Pfam" id="PF01584">
    <property type="entry name" value="CheW"/>
    <property type="match status" value="1"/>
</dbReference>
<keyword evidence="13" id="KW-1185">Reference proteome</keyword>
<dbReference type="Gene3D" id="3.30.565.10">
    <property type="entry name" value="Histidine kinase-like ATPase, C-terminal domain"/>
    <property type="match status" value="1"/>
</dbReference>
<dbReference type="Gene3D" id="2.30.30.40">
    <property type="entry name" value="SH3 Domains"/>
    <property type="match status" value="1"/>
</dbReference>
<dbReference type="FunFam" id="3.30.565.10:FF:000016">
    <property type="entry name" value="Chemotaxis protein CheA, putative"/>
    <property type="match status" value="1"/>
</dbReference>
<evidence type="ECO:0000256" key="3">
    <source>
        <dbReference type="ARBA" id="ARBA00022553"/>
    </source>
</evidence>
<dbReference type="RefSeq" id="WP_015204452.1">
    <property type="nucleotide sequence ID" value="NC_019753.1"/>
</dbReference>
<dbReference type="SUPFAM" id="SSF55874">
    <property type="entry name" value="ATPase domain of HSP90 chaperone/DNA topoisomerase II/histidine kinase"/>
    <property type="match status" value="1"/>
</dbReference>
<evidence type="ECO:0000259" key="10">
    <source>
        <dbReference type="PROSITE" id="PS50851"/>
    </source>
</evidence>
<dbReference type="InterPro" id="IPR008207">
    <property type="entry name" value="Sig_transdc_His_kin_Hpt_dom"/>
</dbReference>
<dbReference type="SMART" id="SM01231">
    <property type="entry name" value="H-kinase_dim"/>
    <property type="match status" value="1"/>
</dbReference>
<protein>
    <recommendedName>
        <fullName evidence="2">histidine kinase</fullName>
        <ecNumber evidence="2">2.7.13.3</ecNumber>
    </recommendedName>
</protein>
<evidence type="ECO:0000256" key="1">
    <source>
        <dbReference type="ARBA" id="ARBA00000085"/>
    </source>
</evidence>
<dbReference type="STRING" id="1173022.Cri9333_3522"/>
<dbReference type="Pfam" id="PF01627">
    <property type="entry name" value="Hpt"/>
    <property type="match status" value="1"/>
</dbReference>
<dbReference type="HOGENOM" id="CLU_000650_3_6_3"/>
<evidence type="ECO:0000256" key="4">
    <source>
        <dbReference type="ARBA" id="ARBA00022679"/>
    </source>
</evidence>
<keyword evidence="5 12" id="KW-0418">Kinase</keyword>
<dbReference type="InterPro" id="IPR037006">
    <property type="entry name" value="CheA-like_homodim_sf"/>
</dbReference>
<dbReference type="SMART" id="SM00073">
    <property type="entry name" value="HPT"/>
    <property type="match status" value="1"/>
</dbReference>
<dbReference type="PROSITE" id="PS50894">
    <property type="entry name" value="HPT"/>
    <property type="match status" value="1"/>
</dbReference>
<evidence type="ECO:0000256" key="8">
    <source>
        <dbReference type="SAM" id="Coils"/>
    </source>
</evidence>
<dbReference type="Pfam" id="PF02518">
    <property type="entry name" value="HATPase_c"/>
    <property type="match status" value="1"/>
</dbReference>
<feature type="domain" description="HPt" evidence="11">
    <location>
        <begin position="7"/>
        <end position="115"/>
    </location>
</feature>
<organism evidence="12 13">
    <name type="scientific">Crinalium epipsammum PCC 9333</name>
    <dbReference type="NCBI Taxonomy" id="1173022"/>
    <lineage>
        <taxon>Bacteria</taxon>
        <taxon>Bacillati</taxon>
        <taxon>Cyanobacteriota</taxon>
        <taxon>Cyanophyceae</taxon>
        <taxon>Gomontiellales</taxon>
        <taxon>Gomontiellaceae</taxon>
        <taxon>Crinalium</taxon>
    </lineage>
</organism>
<gene>
    <name evidence="12" type="ORF">Cri9333_3522</name>
</gene>
<dbReference type="eggNOG" id="COG0643">
    <property type="taxonomic scope" value="Bacteria"/>
</dbReference>
<feature type="domain" description="CheW-like" evidence="10">
    <location>
        <begin position="542"/>
        <end position="672"/>
    </location>
</feature>
<dbReference type="GO" id="GO:0006935">
    <property type="term" value="P:chemotaxis"/>
    <property type="evidence" value="ECO:0007669"/>
    <property type="project" value="InterPro"/>
</dbReference>
<dbReference type="Gene3D" id="1.20.120.160">
    <property type="entry name" value="HPT domain"/>
    <property type="match status" value="1"/>
</dbReference>
<dbReference type="InterPro" id="IPR004358">
    <property type="entry name" value="Sig_transdc_His_kin-like_C"/>
</dbReference>
<keyword evidence="6" id="KW-0902">Two-component regulatory system</keyword>
<dbReference type="Proteomes" id="UP000010472">
    <property type="component" value="Chromosome"/>
</dbReference>
<dbReference type="Pfam" id="PF02895">
    <property type="entry name" value="H-kinase_dim"/>
    <property type="match status" value="1"/>
</dbReference>
<dbReference type="CDD" id="cd00088">
    <property type="entry name" value="HPT"/>
    <property type="match status" value="1"/>
</dbReference>
<dbReference type="KEGG" id="cep:Cri9333_3522"/>
<dbReference type="InterPro" id="IPR036641">
    <property type="entry name" value="HPT_dom_sf"/>
</dbReference>
<evidence type="ECO:0000256" key="5">
    <source>
        <dbReference type="ARBA" id="ARBA00022777"/>
    </source>
</evidence>
<feature type="coiled-coil region" evidence="8">
    <location>
        <begin position="305"/>
        <end position="351"/>
    </location>
</feature>
<dbReference type="InterPro" id="IPR036890">
    <property type="entry name" value="HATPase_C_sf"/>
</dbReference>
<dbReference type="GO" id="GO:0005737">
    <property type="term" value="C:cytoplasm"/>
    <property type="evidence" value="ECO:0007669"/>
    <property type="project" value="InterPro"/>
</dbReference>
<dbReference type="InterPro" id="IPR036097">
    <property type="entry name" value="HisK_dim/P_sf"/>
</dbReference>
<feature type="modified residue" description="Phosphohistidine" evidence="7">
    <location>
        <position position="58"/>
    </location>
</feature>
<feature type="domain" description="Histidine kinase" evidence="9">
    <location>
        <begin position="286"/>
        <end position="540"/>
    </location>
</feature>
<proteinExistence type="predicted"/>
<dbReference type="PROSITE" id="PS50109">
    <property type="entry name" value="HIS_KIN"/>
    <property type="match status" value="1"/>
</dbReference>
<dbReference type="AlphaFoldDB" id="K9W3L6"/>
<keyword evidence="4" id="KW-0808">Transferase</keyword>
<reference evidence="12 13" key="1">
    <citation type="submission" date="2012-06" db="EMBL/GenBank/DDBJ databases">
        <title>Finished chromosome of genome of Crinalium epipsammum PCC 9333.</title>
        <authorList>
            <consortium name="US DOE Joint Genome Institute"/>
            <person name="Gugger M."/>
            <person name="Coursin T."/>
            <person name="Rippka R."/>
            <person name="Tandeau De Marsac N."/>
            <person name="Huntemann M."/>
            <person name="Wei C.-L."/>
            <person name="Han J."/>
            <person name="Detter J.C."/>
            <person name="Han C."/>
            <person name="Tapia R."/>
            <person name="Davenport K."/>
            <person name="Daligault H."/>
            <person name="Erkkila T."/>
            <person name="Gu W."/>
            <person name="Munk A.C.C."/>
            <person name="Teshima H."/>
            <person name="Xu Y."/>
            <person name="Chain P."/>
            <person name="Chen A."/>
            <person name="Krypides N."/>
            <person name="Mavromatis K."/>
            <person name="Markowitz V."/>
            <person name="Szeto E."/>
            <person name="Ivanova N."/>
            <person name="Mikhailova N."/>
            <person name="Ovchinnikova G."/>
            <person name="Pagani I."/>
            <person name="Pati A."/>
            <person name="Goodwin L."/>
            <person name="Peters L."/>
            <person name="Pitluck S."/>
            <person name="Woyke T."/>
            <person name="Kerfeld C."/>
        </authorList>
    </citation>
    <scope>NUCLEOTIDE SEQUENCE [LARGE SCALE GENOMIC DNA]</scope>
    <source>
        <strain evidence="12 13">PCC 9333</strain>
    </source>
</reference>
<dbReference type="PRINTS" id="PR00344">
    <property type="entry name" value="BCTRLSENSOR"/>
</dbReference>
<keyword evidence="3 7" id="KW-0597">Phosphoprotein</keyword>
<dbReference type="eggNOG" id="COG2198">
    <property type="taxonomic scope" value="Bacteria"/>
</dbReference>
<evidence type="ECO:0000256" key="7">
    <source>
        <dbReference type="PROSITE-ProRule" id="PRU00110"/>
    </source>
</evidence>
<evidence type="ECO:0000259" key="9">
    <source>
        <dbReference type="PROSITE" id="PS50109"/>
    </source>
</evidence>
<dbReference type="EMBL" id="CP003620">
    <property type="protein sequence ID" value="AFZ14347.1"/>
    <property type="molecule type" value="Genomic_DNA"/>
</dbReference>
<accession>K9W3L6</accession>
<dbReference type="PANTHER" id="PTHR43395">
    <property type="entry name" value="SENSOR HISTIDINE KINASE CHEA"/>
    <property type="match status" value="1"/>
</dbReference>
<dbReference type="CDD" id="cd00731">
    <property type="entry name" value="CheA_reg"/>
    <property type="match status" value="1"/>
</dbReference>
<dbReference type="SUPFAM" id="SSF50341">
    <property type="entry name" value="CheW-like"/>
    <property type="match status" value="1"/>
</dbReference>
<dbReference type="SUPFAM" id="SSF47226">
    <property type="entry name" value="Histidine-containing phosphotransfer domain, HPT domain"/>
    <property type="match status" value="1"/>
</dbReference>
<sequence length="672" mass="73926">MSTDVNNESFFAEFADDYFAECEEHLEILRRDILALEDFVDRPQIERSLLEELFRSFHSLKGMSGMIGVREAEQLAHEMESYLRALREKQVTLNQAGMDALITGTKMLDQVITARRTQAQTPDITDIVAQINAVLPDSEPVEKSTNVTSASATKPLASLNLKPEEIAQLVAALHPGKKAWQFEFAPVSGLAERGINVSKIRERLQLLGQLIHAAPRITSTGGITFDFLLASDADESIFAEWKNDGVTYTHYSQESNIETVVKTHISKEEAIPPPPVVTPPPTVTAAPSNVVRVDLARLDELMQMVGELVISRARLEDHLNKLEANVPAKQLRTLRETNLALERQLRDLREGVMRVRLVPISEIFRRMQFVARDVARESNKKVTVELRGQETEIDKFVVERMMDPLLHLVRNAVSHGLEAESERVAQGKSPEGKLALRATTAGEIVVIEIEDDGRGVDLEGISSKARKLGLIDGDAIDINTALDIICSPGFSTREQADLTSGRGVGMAVVKNTVQELGGLLTLESKVRESTRFTIYLPLTLAIADALIVTVSKQTFAVPQSSVREVLEVHSSNITIFESNEIITYRGSVLPLLRLTSLFKLPESSNSRFYVIVVGTGLSAVGVAVDQIIAQQEIVVRPLTDPLVKVKGISGATELGDGRVVLIINTTELAISN</sequence>
<dbReference type="InterPro" id="IPR036061">
    <property type="entry name" value="CheW-like_dom_sf"/>
</dbReference>
<dbReference type="SUPFAM" id="SSF47384">
    <property type="entry name" value="Homodimeric domain of signal transducing histidine kinase"/>
    <property type="match status" value="1"/>
</dbReference>
<dbReference type="SMART" id="SM00260">
    <property type="entry name" value="CheW"/>
    <property type="match status" value="1"/>
</dbReference>
<dbReference type="InterPro" id="IPR005467">
    <property type="entry name" value="His_kinase_dom"/>
</dbReference>
<keyword evidence="8" id="KW-0175">Coiled coil</keyword>
<dbReference type="PROSITE" id="PS50851">
    <property type="entry name" value="CHEW"/>
    <property type="match status" value="1"/>
</dbReference>
<evidence type="ECO:0000259" key="11">
    <source>
        <dbReference type="PROSITE" id="PS50894"/>
    </source>
</evidence>
<evidence type="ECO:0000256" key="2">
    <source>
        <dbReference type="ARBA" id="ARBA00012438"/>
    </source>
</evidence>
<dbReference type="SMART" id="SM00387">
    <property type="entry name" value="HATPase_c"/>
    <property type="match status" value="1"/>
</dbReference>
<dbReference type="InterPro" id="IPR004105">
    <property type="entry name" value="CheA-like_dim"/>
</dbReference>
<comment type="catalytic activity">
    <reaction evidence="1">
        <text>ATP + protein L-histidine = ADP + protein N-phospho-L-histidine.</text>
        <dbReference type="EC" id="2.7.13.3"/>
    </reaction>
</comment>